<dbReference type="InterPro" id="IPR029068">
    <property type="entry name" value="Glyas_Bleomycin-R_OHBP_Dase"/>
</dbReference>
<organism evidence="2 3">
    <name type="scientific">Nonomuraea solani</name>
    <dbReference type="NCBI Taxonomy" id="1144553"/>
    <lineage>
        <taxon>Bacteria</taxon>
        <taxon>Bacillati</taxon>
        <taxon>Actinomycetota</taxon>
        <taxon>Actinomycetes</taxon>
        <taxon>Streptosporangiales</taxon>
        <taxon>Streptosporangiaceae</taxon>
        <taxon>Nonomuraea</taxon>
    </lineage>
</organism>
<reference evidence="2 3" key="1">
    <citation type="submission" date="2016-10" db="EMBL/GenBank/DDBJ databases">
        <authorList>
            <person name="de Groot N.N."/>
        </authorList>
    </citation>
    <scope>NUCLEOTIDE SEQUENCE [LARGE SCALE GENOMIC DNA]</scope>
    <source>
        <strain evidence="2 3">CGMCC 4.7037</strain>
    </source>
</reference>
<dbReference type="AlphaFoldDB" id="A0A1H5YGU6"/>
<name>A0A1H5YGU6_9ACTN</name>
<dbReference type="SUPFAM" id="SSF54593">
    <property type="entry name" value="Glyoxalase/Bleomycin resistance protein/Dihydroxybiphenyl dioxygenase"/>
    <property type="match status" value="1"/>
</dbReference>
<accession>A0A1H5YGU6</accession>
<dbReference type="Pfam" id="PF18029">
    <property type="entry name" value="Glyoxalase_6"/>
    <property type="match status" value="1"/>
</dbReference>
<evidence type="ECO:0000313" key="2">
    <source>
        <dbReference type="EMBL" id="SEG23204.1"/>
    </source>
</evidence>
<sequence>MPRRYPYRNGIYTLRHQNFAQGDISPAFGAKVITVHRSRVYAVLIDTPTSEAGQAAAFWAAALGATARPLPGEEQFISLLDDERRGPLMAVQAVDDGPRYHMDIETDDLEAETRRLIELGATEVSRWMECRVLRAPGGHLLCVLPVESPKEVFDAEAKTWP</sequence>
<proteinExistence type="predicted"/>
<dbReference type="EMBL" id="FNVT01000002">
    <property type="protein sequence ID" value="SEG23204.1"/>
    <property type="molecule type" value="Genomic_DNA"/>
</dbReference>
<dbReference type="InterPro" id="IPR041581">
    <property type="entry name" value="Glyoxalase_6"/>
</dbReference>
<protein>
    <recommendedName>
        <fullName evidence="1">Glyoxalase-like domain-containing protein</fullName>
    </recommendedName>
</protein>
<keyword evidence="3" id="KW-1185">Reference proteome</keyword>
<dbReference type="Gene3D" id="3.10.180.10">
    <property type="entry name" value="2,3-Dihydroxybiphenyl 1,2-Dioxygenase, domain 1"/>
    <property type="match status" value="1"/>
</dbReference>
<evidence type="ECO:0000313" key="3">
    <source>
        <dbReference type="Proteomes" id="UP000236732"/>
    </source>
</evidence>
<evidence type="ECO:0000259" key="1">
    <source>
        <dbReference type="Pfam" id="PF18029"/>
    </source>
</evidence>
<feature type="domain" description="Glyoxalase-like" evidence="1">
    <location>
        <begin position="43"/>
        <end position="144"/>
    </location>
</feature>
<dbReference type="Proteomes" id="UP000236732">
    <property type="component" value="Unassembled WGS sequence"/>
</dbReference>
<gene>
    <name evidence="2" type="ORF">SAMN05444920_102284</name>
</gene>